<dbReference type="CDD" id="cd17536">
    <property type="entry name" value="REC_YesN-like"/>
    <property type="match status" value="1"/>
</dbReference>
<organism evidence="11 12">
    <name type="scientific">Paenibacillus aquistagni</name>
    <dbReference type="NCBI Taxonomy" id="1852522"/>
    <lineage>
        <taxon>Bacteria</taxon>
        <taxon>Bacillati</taxon>
        <taxon>Bacillota</taxon>
        <taxon>Bacilli</taxon>
        <taxon>Bacillales</taxon>
        <taxon>Paenibacillaceae</taxon>
        <taxon>Paenibacillus</taxon>
    </lineage>
</organism>
<evidence type="ECO:0000256" key="1">
    <source>
        <dbReference type="ARBA" id="ARBA00004496"/>
    </source>
</evidence>
<dbReference type="RefSeq" id="WP_085494866.1">
    <property type="nucleotide sequence ID" value="NZ_FXAZ01000003.1"/>
</dbReference>
<dbReference type="InterPro" id="IPR051552">
    <property type="entry name" value="HptR"/>
</dbReference>
<dbReference type="PROSITE" id="PS50110">
    <property type="entry name" value="RESPONSE_REGULATORY"/>
    <property type="match status" value="1"/>
</dbReference>
<dbReference type="PANTHER" id="PTHR42713">
    <property type="entry name" value="HISTIDINE KINASE-RELATED"/>
    <property type="match status" value="1"/>
</dbReference>
<dbReference type="SUPFAM" id="SSF46689">
    <property type="entry name" value="Homeodomain-like"/>
    <property type="match status" value="2"/>
</dbReference>
<dbReference type="PROSITE" id="PS00041">
    <property type="entry name" value="HTH_ARAC_FAMILY_1"/>
    <property type="match status" value="1"/>
</dbReference>
<evidence type="ECO:0000256" key="3">
    <source>
        <dbReference type="ARBA" id="ARBA00022553"/>
    </source>
</evidence>
<name>A0A1X7KTU0_9BACL</name>
<dbReference type="InterPro" id="IPR011006">
    <property type="entry name" value="CheY-like_superfamily"/>
</dbReference>
<evidence type="ECO:0000256" key="2">
    <source>
        <dbReference type="ARBA" id="ARBA00022490"/>
    </source>
</evidence>
<dbReference type="GO" id="GO:0043565">
    <property type="term" value="F:sequence-specific DNA binding"/>
    <property type="evidence" value="ECO:0007669"/>
    <property type="project" value="InterPro"/>
</dbReference>
<keyword evidence="12" id="KW-1185">Reference proteome</keyword>
<evidence type="ECO:0000256" key="5">
    <source>
        <dbReference type="ARBA" id="ARBA00023015"/>
    </source>
</evidence>
<reference evidence="11 12" key="1">
    <citation type="submission" date="2017-04" db="EMBL/GenBank/DDBJ databases">
        <authorList>
            <person name="Afonso C.L."/>
            <person name="Miller P.J."/>
            <person name="Scott M.A."/>
            <person name="Spackman E."/>
            <person name="Goraichik I."/>
            <person name="Dimitrov K.M."/>
            <person name="Suarez D.L."/>
            <person name="Swayne D.E."/>
        </authorList>
    </citation>
    <scope>NUCLEOTIDE SEQUENCE [LARGE SCALE GENOMIC DNA]</scope>
    <source>
        <strain evidence="11 12">11</strain>
    </source>
</reference>
<protein>
    <submittedName>
        <fullName evidence="11">Two-component system, response regulator YesN</fullName>
    </submittedName>
</protein>
<dbReference type="GO" id="GO:0003700">
    <property type="term" value="F:DNA-binding transcription factor activity"/>
    <property type="evidence" value="ECO:0007669"/>
    <property type="project" value="InterPro"/>
</dbReference>
<dbReference type="InterPro" id="IPR018060">
    <property type="entry name" value="HTH_AraC"/>
</dbReference>
<dbReference type="EMBL" id="FXAZ01000003">
    <property type="protein sequence ID" value="SMG44925.1"/>
    <property type="molecule type" value="Genomic_DNA"/>
</dbReference>
<dbReference type="SMART" id="SM00448">
    <property type="entry name" value="REC"/>
    <property type="match status" value="1"/>
</dbReference>
<evidence type="ECO:0000313" key="12">
    <source>
        <dbReference type="Proteomes" id="UP000193834"/>
    </source>
</evidence>
<evidence type="ECO:0000259" key="10">
    <source>
        <dbReference type="PROSITE" id="PS50110"/>
    </source>
</evidence>
<evidence type="ECO:0000313" key="11">
    <source>
        <dbReference type="EMBL" id="SMG44925.1"/>
    </source>
</evidence>
<dbReference type="InterPro" id="IPR020449">
    <property type="entry name" value="Tscrpt_reg_AraC-type_HTH"/>
</dbReference>
<keyword evidence="3 8" id="KW-0597">Phosphoprotein</keyword>
<keyword evidence="6" id="KW-0238">DNA-binding</keyword>
<gene>
    <name evidence="11" type="ORF">SAMN06295960_2699</name>
</gene>
<evidence type="ECO:0000256" key="4">
    <source>
        <dbReference type="ARBA" id="ARBA00023012"/>
    </source>
</evidence>
<keyword evidence="5" id="KW-0805">Transcription regulation</keyword>
<proteinExistence type="predicted"/>
<dbReference type="GO" id="GO:0005737">
    <property type="term" value="C:cytoplasm"/>
    <property type="evidence" value="ECO:0007669"/>
    <property type="project" value="UniProtKB-SubCell"/>
</dbReference>
<feature type="domain" description="Response regulatory" evidence="10">
    <location>
        <begin position="3"/>
        <end position="120"/>
    </location>
</feature>
<dbReference type="PROSITE" id="PS01124">
    <property type="entry name" value="HTH_ARAC_FAMILY_2"/>
    <property type="match status" value="1"/>
</dbReference>
<dbReference type="InterPro" id="IPR041522">
    <property type="entry name" value="CdaR_GGDEF"/>
</dbReference>
<dbReference type="STRING" id="1852522.SAMN06295960_2699"/>
<dbReference type="SUPFAM" id="SSF52172">
    <property type="entry name" value="CheY-like"/>
    <property type="match status" value="1"/>
</dbReference>
<evidence type="ECO:0000256" key="7">
    <source>
        <dbReference type="ARBA" id="ARBA00023163"/>
    </source>
</evidence>
<feature type="modified residue" description="4-aspartylphosphate" evidence="8">
    <location>
        <position position="55"/>
    </location>
</feature>
<evidence type="ECO:0000259" key="9">
    <source>
        <dbReference type="PROSITE" id="PS01124"/>
    </source>
</evidence>
<keyword evidence="4" id="KW-0902">Two-component regulatory system</keyword>
<dbReference type="Gene3D" id="3.40.50.2300">
    <property type="match status" value="1"/>
</dbReference>
<dbReference type="OrthoDB" id="342399at2"/>
<dbReference type="AlphaFoldDB" id="A0A1X7KTU0"/>
<dbReference type="PANTHER" id="PTHR42713:SF3">
    <property type="entry name" value="TRANSCRIPTIONAL REGULATORY PROTEIN HPTR"/>
    <property type="match status" value="1"/>
</dbReference>
<evidence type="ECO:0000256" key="6">
    <source>
        <dbReference type="ARBA" id="ARBA00023125"/>
    </source>
</evidence>
<feature type="domain" description="HTH araC/xylS-type" evidence="9">
    <location>
        <begin position="415"/>
        <end position="513"/>
    </location>
</feature>
<dbReference type="Proteomes" id="UP000193834">
    <property type="component" value="Unassembled WGS sequence"/>
</dbReference>
<dbReference type="GO" id="GO:0000160">
    <property type="term" value="P:phosphorelay signal transduction system"/>
    <property type="evidence" value="ECO:0007669"/>
    <property type="project" value="UniProtKB-KW"/>
</dbReference>
<dbReference type="Pfam" id="PF17853">
    <property type="entry name" value="GGDEF_2"/>
    <property type="match status" value="1"/>
</dbReference>
<keyword evidence="2" id="KW-0963">Cytoplasm</keyword>
<keyword evidence="7" id="KW-0804">Transcription</keyword>
<dbReference type="InterPro" id="IPR018062">
    <property type="entry name" value="HTH_AraC-typ_CS"/>
</dbReference>
<dbReference type="SMART" id="SM00342">
    <property type="entry name" value="HTH_ARAC"/>
    <property type="match status" value="1"/>
</dbReference>
<dbReference type="Pfam" id="PF12833">
    <property type="entry name" value="HTH_18"/>
    <property type="match status" value="1"/>
</dbReference>
<comment type="subcellular location">
    <subcellularLocation>
        <location evidence="1">Cytoplasm</location>
    </subcellularLocation>
</comment>
<dbReference type="InterPro" id="IPR009057">
    <property type="entry name" value="Homeodomain-like_sf"/>
</dbReference>
<dbReference type="Gene3D" id="1.10.10.60">
    <property type="entry name" value="Homeodomain-like"/>
    <property type="match status" value="2"/>
</dbReference>
<accession>A0A1X7KTU0</accession>
<evidence type="ECO:0000256" key="8">
    <source>
        <dbReference type="PROSITE-ProRule" id="PRU00169"/>
    </source>
</evidence>
<dbReference type="PRINTS" id="PR00032">
    <property type="entry name" value="HTHARAC"/>
</dbReference>
<dbReference type="Pfam" id="PF00072">
    <property type="entry name" value="Response_reg"/>
    <property type="match status" value="1"/>
</dbReference>
<sequence>MYNVFLVDDEPFIIEGLEAILEWNDYGLQIVGHANNGEEAWNYLKDHPCDIVVSDIMMPKMTGLQLIEKLKDAHPHMRYIILSGYNEFSYVREGIKLGVENYLLKPINLEEFKTTLETTVQKLDQTKARQQAELHNRDILRDNILYRWVRDQIHTEELLQRADLLGIDFVHPYYLTALIRLERHGKLAQDDQMNVLDELNWSWLDAFEEAYCVREWDGEVALVFGLSAAEEKEQVVSRLSQWKLEEESKLGEQLQITIGSTEPGYLNASKSYMHAKQVQPYHLVSMDEPWIDYEEINQYHSSRPASVRPEVEPYLKLLVDRSKDGISERLSEDLERLRETEGAEPQDVRNFIVELLIHWSEFMKDEEIKQVEDQNWFDAVYRVHSIEMLKEHVLRIAADIIDHYDEPEQRSPVVKQVLTHIEQNYREEMSLKTLAQVFHMSPVYLGQLFQKEVQSTFSDYLNKTRIRAAKQLLVETPYRMNEISEQIGYWDKSYFYKQFKKYVGISPKEYRELHQKQLSEG</sequence>
<dbReference type="InterPro" id="IPR001789">
    <property type="entry name" value="Sig_transdc_resp-reg_receiver"/>
</dbReference>